<evidence type="ECO:0000313" key="1">
    <source>
        <dbReference type="EMBL" id="SAK97680.1"/>
    </source>
</evidence>
<organism evidence="1 2">
    <name type="scientific">Caballeronia hypogeia</name>
    <dbReference type="NCBI Taxonomy" id="1777140"/>
    <lineage>
        <taxon>Bacteria</taxon>
        <taxon>Pseudomonadati</taxon>
        <taxon>Pseudomonadota</taxon>
        <taxon>Betaproteobacteria</taxon>
        <taxon>Burkholderiales</taxon>
        <taxon>Burkholderiaceae</taxon>
        <taxon>Caballeronia</taxon>
    </lineage>
</organism>
<proteinExistence type="predicted"/>
<keyword evidence="2" id="KW-1185">Reference proteome</keyword>
<gene>
    <name evidence="1" type="ORF">AWB79_07501</name>
</gene>
<dbReference type="Proteomes" id="UP000054851">
    <property type="component" value="Unassembled WGS sequence"/>
</dbReference>
<dbReference type="EMBL" id="FCOA02000060">
    <property type="protein sequence ID" value="SAK97680.1"/>
    <property type="molecule type" value="Genomic_DNA"/>
</dbReference>
<dbReference type="OrthoDB" id="9134035at2"/>
<dbReference type="AlphaFoldDB" id="A0A158DTB7"/>
<name>A0A158DTB7_9BURK</name>
<accession>A0A158DTB7</accession>
<reference evidence="1" key="1">
    <citation type="submission" date="2016-01" db="EMBL/GenBank/DDBJ databases">
        <authorList>
            <person name="Peeters C."/>
        </authorList>
    </citation>
    <scope>NUCLEOTIDE SEQUENCE</scope>
    <source>
        <strain evidence="1">LMG 29322</strain>
    </source>
</reference>
<dbReference type="RefSeq" id="WP_061172494.1">
    <property type="nucleotide sequence ID" value="NZ_FCOA02000060.1"/>
</dbReference>
<evidence type="ECO:0000313" key="2">
    <source>
        <dbReference type="Proteomes" id="UP000054851"/>
    </source>
</evidence>
<comment type="caution">
    <text evidence="1">The sequence shown here is derived from an EMBL/GenBank/DDBJ whole genome shotgun (WGS) entry which is preliminary data.</text>
</comment>
<sequence length="271" mass="30370">MHSYLSASEIKQFIEQRFPRLVPKVNGKSDSYYLDHVREKRDSTRILRVKRRSCEIKLVVSTPKGGRLARQGEVISNTDTLASIIADEIALFESGRAIASPLAAINSPKAAVCSPRPSSDQRAVALVSGDTAFQFDRDENGVDPFLRLLYYWEIRNASGEIAGRYVGKAADGSRPWRRYPRRVENLLRGDSYGRSIHHALAESVLQRHRAKVTFLCNVPSDADIDTWEKHAIAVLDCYGNRPDQRNRTAGRQLSEKIVPQALVQALTALRA</sequence>
<protein>
    <submittedName>
        <fullName evidence="1">Uncharacterized protein</fullName>
    </submittedName>
</protein>